<dbReference type="EMBL" id="GECZ01026489">
    <property type="protein sequence ID" value="JAS43280.1"/>
    <property type="molecule type" value="Transcribed_RNA"/>
</dbReference>
<name>A0A1B6EZD9_9HEMI</name>
<proteinExistence type="predicted"/>
<dbReference type="PROSITE" id="PS50878">
    <property type="entry name" value="RT_POL"/>
    <property type="match status" value="1"/>
</dbReference>
<dbReference type="Pfam" id="PF00078">
    <property type="entry name" value="RVT_1"/>
    <property type="match status" value="1"/>
</dbReference>
<dbReference type="InterPro" id="IPR000477">
    <property type="entry name" value="RT_dom"/>
</dbReference>
<organism evidence="2">
    <name type="scientific">Cuerna arida</name>
    <dbReference type="NCBI Taxonomy" id="1464854"/>
    <lineage>
        <taxon>Eukaryota</taxon>
        <taxon>Metazoa</taxon>
        <taxon>Ecdysozoa</taxon>
        <taxon>Arthropoda</taxon>
        <taxon>Hexapoda</taxon>
        <taxon>Insecta</taxon>
        <taxon>Pterygota</taxon>
        <taxon>Neoptera</taxon>
        <taxon>Paraneoptera</taxon>
        <taxon>Hemiptera</taxon>
        <taxon>Auchenorrhyncha</taxon>
        <taxon>Membracoidea</taxon>
        <taxon>Cicadellidae</taxon>
        <taxon>Cicadellinae</taxon>
        <taxon>Proconiini</taxon>
        <taxon>Cuerna</taxon>
    </lineage>
</organism>
<feature type="domain" description="Reverse transcriptase" evidence="1">
    <location>
        <begin position="1"/>
        <end position="153"/>
    </location>
</feature>
<dbReference type="AlphaFoldDB" id="A0A1B6EZD9"/>
<feature type="non-terminal residue" evidence="2">
    <location>
        <position position="1"/>
    </location>
</feature>
<dbReference type="PANTHER" id="PTHR33332">
    <property type="entry name" value="REVERSE TRANSCRIPTASE DOMAIN-CONTAINING PROTEIN"/>
    <property type="match status" value="1"/>
</dbReference>
<sequence length="171" mass="19596">RNKIGVRGKEQNWISSYLNNRFQRTKLITNNKTINSSWKNVQCGVPQGSILGPCLFLIYVNDLPDVTCMELFQYADDTMLLCKGPNFDSLRYTMNREFTALGDWFQANGLALNVDKTQVIEFSPNNKNNSNEIYLSNSKLLPQQNINFLGIVINKNLNWAPQIDSLTKRLN</sequence>
<dbReference type="SUPFAM" id="SSF56672">
    <property type="entry name" value="DNA/RNA polymerases"/>
    <property type="match status" value="1"/>
</dbReference>
<reference evidence="2" key="1">
    <citation type="submission" date="2015-11" db="EMBL/GenBank/DDBJ databases">
        <title>De novo transcriptome assembly of four potential Pierce s Disease insect vectors from Arizona vineyards.</title>
        <authorList>
            <person name="Tassone E.E."/>
        </authorList>
    </citation>
    <scope>NUCLEOTIDE SEQUENCE</scope>
</reference>
<evidence type="ECO:0000259" key="1">
    <source>
        <dbReference type="PROSITE" id="PS50878"/>
    </source>
</evidence>
<protein>
    <recommendedName>
        <fullName evidence="1">Reverse transcriptase domain-containing protein</fullName>
    </recommendedName>
</protein>
<dbReference type="GO" id="GO:0071897">
    <property type="term" value="P:DNA biosynthetic process"/>
    <property type="evidence" value="ECO:0007669"/>
    <property type="project" value="UniProtKB-ARBA"/>
</dbReference>
<gene>
    <name evidence="2" type="ORF">g.46199</name>
</gene>
<accession>A0A1B6EZD9</accession>
<dbReference type="InterPro" id="IPR043502">
    <property type="entry name" value="DNA/RNA_pol_sf"/>
</dbReference>
<evidence type="ECO:0000313" key="2">
    <source>
        <dbReference type="EMBL" id="JAS43280.1"/>
    </source>
</evidence>
<feature type="non-terminal residue" evidence="2">
    <location>
        <position position="171"/>
    </location>
</feature>